<sequence length="110" mass="12004">MAVKYAYVANNNTLGCPYPYFASSPFSTSSLKTRIPKSLRKKHKPSTSSPAAATSSAAIPSGSTASTKPRSSTASWASPPTCKVTRSILCHSLLFEIYRHSAMFRDVLWW</sequence>
<gene>
    <name evidence="2" type="ORF">CRG98_045346</name>
</gene>
<dbReference type="Proteomes" id="UP000233551">
    <property type="component" value="Unassembled WGS sequence"/>
</dbReference>
<organism evidence="2 3">
    <name type="scientific">Punica granatum</name>
    <name type="common">Pomegranate</name>
    <dbReference type="NCBI Taxonomy" id="22663"/>
    <lineage>
        <taxon>Eukaryota</taxon>
        <taxon>Viridiplantae</taxon>
        <taxon>Streptophyta</taxon>
        <taxon>Embryophyta</taxon>
        <taxon>Tracheophyta</taxon>
        <taxon>Spermatophyta</taxon>
        <taxon>Magnoliopsida</taxon>
        <taxon>eudicotyledons</taxon>
        <taxon>Gunneridae</taxon>
        <taxon>Pentapetalae</taxon>
        <taxon>rosids</taxon>
        <taxon>malvids</taxon>
        <taxon>Myrtales</taxon>
        <taxon>Lythraceae</taxon>
        <taxon>Punica</taxon>
    </lineage>
</organism>
<comment type="caution">
    <text evidence="2">The sequence shown here is derived from an EMBL/GenBank/DDBJ whole genome shotgun (WGS) entry which is preliminary data.</text>
</comment>
<feature type="compositionally biased region" description="Low complexity" evidence="1">
    <location>
        <begin position="46"/>
        <end position="67"/>
    </location>
</feature>
<proteinExistence type="predicted"/>
<feature type="region of interest" description="Disordered" evidence="1">
    <location>
        <begin position="26"/>
        <end position="80"/>
    </location>
</feature>
<reference evidence="2 3" key="1">
    <citation type="submission" date="2017-11" db="EMBL/GenBank/DDBJ databases">
        <title>De-novo sequencing of pomegranate (Punica granatum L.) genome.</title>
        <authorList>
            <person name="Akparov Z."/>
            <person name="Amiraslanov A."/>
            <person name="Hajiyeva S."/>
            <person name="Abbasov M."/>
            <person name="Kaur K."/>
            <person name="Hamwieh A."/>
            <person name="Solovyev V."/>
            <person name="Salamov A."/>
            <person name="Braich B."/>
            <person name="Kosarev P."/>
            <person name="Mahmoud A."/>
            <person name="Hajiyev E."/>
            <person name="Babayeva S."/>
            <person name="Izzatullayeva V."/>
            <person name="Mammadov A."/>
            <person name="Mammadov A."/>
            <person name="Sharifova S."/>
            <person name="Ojaghi J."/>
            <person name="Eynullazada K."/>
            <person name="Bayramov B."/>
            <person name="Abdulazimova A."/>
            <person name="Shahmuradov I."/>
        </authorList>
    </citation>
    <scope>NUCLEOTIDE SEQUENCE [LARGE SCALE GENOMIC DNA]</scope>
    <source>
        <strain evidence="3">cv. AG2017</strain>
        <tissue evidence="2">Leaf</tissue>
    </source>
</reference>
<keyword evidence="3" id="KW-1185">Reference proteome</keyword>
<feature type="compositionally biased region" description="Polar residues" evidence="1">
    <location>
        <begin position="68"/>
        <end position="78"/>
    </location>
</feature>
<feature type="compositionally biased region" description="Basic residues" evidence="1">
    <location>
        <begin position="34"/>
        <end position="45"/>
    </location>
</feature>
<name>A0A2I0HR99_PUNGR</name>
<evidence type="ECO:0000313" key="2">
    <source>
        <dbReference type="EMBL" id="PKI34247.1"/>
    </source>
</evidence>
<evidence type="ECO:0000256" key="1">
    <source>
        <dbReference type="SAM" id="MobiDB-lite"/>
    </source>
</evidence>
<protein>
    <submittedName>
        <fullName evidence="2">Uncharacterized protein</fullName>
    </submittedName>
</protein>
<accession>A0A2I0HR99</accession>
<dbReference type="AlphaFoldDB" id="A0A2I0HR99"/>
<evidence type="ECO:0000313" key="3">
    <source>
        <dbReference type="Proteomes" id="UP000233551"/>
    </source>
</evidence>
<dbReference type="EMBL" id="PGOL01006026">
    <property type="protein sequence ID" value="PKI34247.1"/>
    <property type="molecule type" value="Genomic_DNA"/>
</dbReference>